<accession>A0A508AAM8</accession>
<keyword evidence="6" id="KW-1185">Reference proteome</keyword>
<evidence type="ECO:0000256" key="2">
    <source>
        <dbReference type="PIRNR" id="PIRNR036893"/>
    </source>
</evidence>
<dbReference type="GO" id="GO:0009279">
    <property type="term" value="C:cell outer membrane"/>
    <property type="evidence" value="ECO:0007669"/>
    <property type="project" value="UniProtKB-SubCell"/>
</dbReference>
<keyword evidence="2" id="KW-0998">Cell outer membrane</keyword>
<evidence type="ECO:0000313" key="6">
    <source>
        <dbReference type="Proteomes" id="UP000318212"/>
    </source>
</evidence>
<keyword evidence="2 3" id="KW-0449">Lipoprotein</keyword>
<proteinExistence type="inferred from homology"/>
<dbReference type="Pfam" id="PF08212">
    <property type="entry name" value="Lipocalin_2"/>
    <property type="match status" value="1"/>
</dbReference>
<evidence type="ECO:0000313" key="5">
    <source>
        <dbReference type="EMBL" id="TQD45564.1"/>
    </source>
</evidence>
<dbReference type="PANTHER" id="PTHR10612">
    <property type="entry name" value="APOLIPOPROTEIN D"/>
    <property type="match status" value="1"/>
</dbReference>
<dbReference type="Proteomes" id="UP000318212">
    <property type="component" value="Unassembled WGS sequence"/>
</dbReference>
<dbReference type="InterPro" id="IPR012674">
    <property type="entry name" value="Calycin"/>
</dbReference>
<dbReference type="Gene3D" id="2.40.128.20">
    <property type="match status" value="1"/>
</dbReference>
<dbReference type="GO" id="GO:0006950">
    <property type="term" value="P:response to stress"/>
    <property type="evidence" value="ECO:0007669"/>
    <property type="project" value="UniProtKB-ARBA"/>
</dbReference>
<name>A0A508AAM8_9GAMM</name>
<protein>
    <recommendedName>
        <fullName evidence="2">Outer membrane lipoprotein Blc</fullName>
    </recommendedName>
</protein>
<comment type="subcellular location">
    <subcellularLocation>
        <location evidence="2">Cell outer membrane</location>
    </subcellularLocation>
</comment>
<dbReference type="GO" id="GO:0008289">
    <property type="term" value="F:lipid binding"/>
    <property type="evidence" value="ECO:0007669"/>
    <property type="project" value="UniProtKB-UniRule"/>
</dbReference>
<dbReference type="RefSeq" id="WP_141518224.1">
    <property type="nucleotide sequence ID" value="NZ_VICE01000073.1"/>
</dbReference>
<feature type="lipid moiety-binding region" description="S-diacylglycerol cysteine" evidence="3">
    <location>
        <position position="24"/>
    </location>
</feature>
<keyword evidence="2" id="KW-0472">Membrane</keyword>
<feature type="lipid moiety-binding region" description="N-palmitoyl cysteine" evidence="3">
    <location>
        <position position="24"/>
    </location>
</feature>
<dbReference type="InterPro" id="IPR022271">
    <property type="entry name" value="Lipocalin_ApoD"/>
</dbReference>
<comment type="function">
    <text evidence="2">Involved in the storage or transport of lipids necessary for membrane maintenance under stressful conditions. Displays a binding preference for lysophospholipids.</text>
</comment>
<keyword evidence="3" id="KW-0564">Palmitate</keyword>
<feature type="domain" description="Lipocalin/cytosolic fatty-acid binding" evidence="4">
    <location>
        <begin position="37"/>
        <end position="178"/>
    </location>
</feature>
<dbReference type="SUPFAM" id="SSF50814">
    <property type="entry name" value="Lipocalins"/>
    <property type="match status" value="1"/>
</dbReference>
<reference evidence="5 6" key="1">
    <citation type="submission" date="2019-06" db="EMBL/GenBank/DDBJ databases">
        <title>Lysobacter alkalisoli sp. nov. isolated from saline soil.</title>
        <authorList>
            <person name="Sun J.-Q."/>
            <person name="Xu L."/>
        </authorList>
    </citation>
    <scope>NUCLEOTIDE SEQUENCE [LARGE SCALE GENOMIC DNA]</scope>
    <source>
        <strain evidence="5 6">JCM 31130</strain>
    </source>
</reference>
<dbReference type="PIRSF" id="PIRSF036893">
    <property type="entry name" value="Lipocalin_ApoD"/>
    <property type="match status" value="1"/>
</dbReference>
<dbReference type="OrthoDB" id="9793905at2"/>
<comment type="subunit">
    <text evidence="2">Homodimer.</text>
</comment>
<dbReference type="InterPro" id="IPR047202">
    <property type="entry name" value="Lipocalin_Blc-like_dom"/>
</dbReference>
<feature type="signal peptide" evidence="2">
    <location>
        <begin position="1"/>
        <end position="27"/>
    </location>
</feature>
<dbReference type="CDD" id="cd19438">
    <property type="entry name" value="lipocalin_Blc-like"/>
    <property type="match status" value="1"/>
</dbReference>
<evidence type="ECO:0000256" key="1">
    <source>
        <dbReference type="ARBA" id="ARBA00006889"/>
    </source>
</evidence>
<organism evidence="5 6">
    <name type="scientific">Marilutibacter aestuarii</name>
    <dbReference type="NCBI Taxonomy" id="1706195"/>
    <lineage>
        <taxon>Bacteria</taxon>
        <taxon>Pseudomonadati</taxon>
        <taxon>Pseudomonadota</taxon>
        <taxon>Gammaproteobacteria</taxon>
        <taxon>Lysobacterales</taxon>
        <taxon>Lysobacteraceae</taxon>
        <taxon>Marilutibacter</taxon>
    </lineage>
</organism>
<evidence type="ECO:0000256" key="3">
    <source>
        <dbReference type="PIRSR" id="PIRSR036893-52"/>
    </source>
</evidence>
<keyword evidence="2" id="KW-0732">Signal</keyword>
<dbReference type="AlphaFoldDB" id="A0A508AAM8"/>
<gene>
    <name evidence="5" type="ORF">FKV25_07775</name>
</gene>
<comment type="caution">
    <text evidence="5">The sequence shown here is derived from an EMBL/GenBank/DDBJ whole genome shotgun (WGS) entry which is preliminary data.</text>
</comment>
<feature type="chain" id="PRO_5021524059" description="Outer membrane lipoprotein Blc" evidence="2">
    <location>
        <begin position="28"/>
        <end position="182"/>
    </location>
</feature>
<keyword evidence="2" id="KW-0446">Lipid-binding</keyword>
<dbReference type="EMBL" id="VICE01000073">
    <property type="protein sequence ID" value="TQD45564.1"/>
    <property type="molecule type" value="Genomic_DNA"/>
</dbReference>
<dbReference type="InterPro" id="IPR000566">
    <property type="entry name" value="Lipocln_cytosolic_FA-bd_dom"/>
</dbReference>
<evidence type="ECO:0000259" key="4">
    <source>
        <dbReference type="Pfam" id="PF08212"/>
    </source>
</evidence>
<sequence>MSAFPAVLRPRILALLCAAMLAGCAHQAPTITPVDSVELPRFMGTWYVIAHIPTFVERDAYNAVERYELDDEGRIRTTYTQRKGGFDAEESAMHPIGRVVPGTGDAVWTMQFVWPIRAEYVITYVDAGYTQTIIGRSKRDHAWIMARTPSIPEADYQAHLQRLREMGYSLEDLRRVPQRWPE</sequence>
<dbReference type="PANTHER" id="PTHR10612:SF34">
    <property type="entry name" value="APOLIPOPROTEIN D"/>
    <property type="match status" value="1"/>
</dbReference>
<comment type="similarity">
    <text evidence="1 2">Belongs to the calycin superfamily. Lipocalin family.</text>
</comment>